<evidence type="ECO:0000256" key="16">
    <source>
        <dbReference type="SAM" id="MobiDB-lite"/>
    </source>
</evidence>
<dbReference type="FunFam" id="1.20.1440.340:FF:000003">
    <property type="entry name" value="GAL1p Galactokinase"/>
    <property type="match status" value="1"/>
</dbReference>
<comment type="catalytic activity">
    <reaction evidence="15">
        <text>alpha-D-galactose + ATP = alpha-D-galactose 1-phosphate + ADP + H(+)</text>
        <dbReference type="Rhea" id="RHEA:13553"/>
        <dbReference type="ChEBI" id="CHEBI:15378"/>
        <dbReference type="ChEBI" id="CHEBI:28061"/>
        <dbReference type="ChEBI" id="CHEBI:30616"/>
        <dbReference type="ChEBI" id="CHEBI:58336"/>
        <dbReference type="ChEBI" id="CHEBI:456216"/>
        <dbReference type="EC" id="2.7.1.6"/>
    </reaction>
    <physiologicalReaction direction="left-to-right" evidence="15">
        <dbReference type="Rhea" id="RHEA:13554"/>
    </physiologicalReaction>
</comment>
<dbReference type="InterPro" id="IPR020568">
    <property type="entry name" value="Ribosomal_Su5_D2-typ_SF"/>
</dbReference>
<evidence type="ECO:0000313" key="20">
    <source>
        <dbReference type="EMBL" id="RAR15109.1"/>
    </source>
</evidence>
<feature type="domain" description="GHMP kinase C-terminal" evidence="18">
    <location>
        <begin position="620"/>
        <end position="691"/>
    </location>
</feature>
<dbReference type="GO" id="GO:0000278">
    <property type="term" value="P:mitotic cell cycle"/>
    <property type="evidence" value="ECO:0007669"/>
    <property type="project" value="InterPro"/>
</dbReference>
<evidence type="ECO:0000256" key="13">
    <source>
        <dbReference type="ARBA" id="ARBA00023277"/>
    </source>
</evidence>
<keyword evidence="6" id="KW-0547">Nucleotide-binding</keyword>
<evidence type="ECO:0000256" key="11">
    <source>
        <dbReference type="ARBA" id="ARBA00023166"/>
    </source>
</evidence>
<reference evidence="21" key="1">
    <citation type="submission" date="2018-05" db="EMBL/GenBank/DDBJ databases">
        <title>Draft genome sequence of Stemphylium lycopersici strain CIDEFI 213.</title>
        <authorList>
            <person name="Medina R."/>
            <person name="Franco M.E.E."/>
            <person name="Lucentini C.G."/>
            <person name="Saparrat M.C.N."/>
            <person name="Balatti P.A."/>
        </authorList>
    </citation>
    <scope>NUCLEOTIDE SEQUENCE [LARGE SCALE GENOMIC DNA]</scope>
    <source>
        <strain evidence="21">CIDEFI 213</strain>
    </source>
</reference>
<keyword evidence="21" id="KW-1185">Reference proteome</keyword>
<dbReference type="InterPro" id="IPR036554">
    <property type="entry name" value="GHMP_kinase_C_sf"/>
</dbReference>
<dbReference type="EMBL" id="QGDH01000015">
    <property type="protein sequence ID" value="RAR15109.1"/>
    <property type="molecule type" value="Genomic_DNA"/>
</dbReference>
<feature type="domain" description="Galactokinase N-terminal" evidence="19">
    <location>
        <begin position="240"/>
        <end position="288"/>
    </location>
</feature>
<dbReference type="NCBIfam" id="TIGR00131">
    <property type="entry name" value="gal_kin"/>
    <property type="match status" value="1"/>
</dbReference>
<dbReference type="FunFam" id="3.30.70.3170:FF:000002">
    <property type="entry name" value="Galactokinase"/>
    <property type="match status" value="1"/>
</dbReference>
<dbReference type="PANTHER" id="PTHR10457:SF7">
    <property type="entry name" value="GALACTOKINASE-RELATED"/>
    <property type="match status" value="1"/>
</dbReference>
<evidence type="ECO:0000313" key="21">
    <source>
        <dbReference type="Proteomes" id="UP000249619"/>
    </source>
</evidence>
<keyword evidence="9" id="KW-0444">Lipid biosynthesis</keyword>
<name>A0A364NCR1_STELY</name>
<evidence type="ECO:0000256" key="10">
    <source>
        <dbReference type="ARBA" id="ARBA00023144"/>
    </source>
</evidence>
<keyword evidence="11" id="KW-1207">Sterol metabolism</keyword>
<gene>
    <name evidence="20" type="ORF">DDE83_001546</name>
</gene>
<dbReference type="Gene3D" id="3.30.230.10">
    <property type="match status" value="1"/>
</dbReference>
<evidence type="ECO:0000256" key="14">
    <source>
        <dbReference type="ARBA" id="ARBA00029590"/>
    </source>
</evidence>
<dbReference type="STRING" id="183478.A0A364NCR1"/>
<evidence type="ECO:0000256" key="5">
    <source>
        <dbReference type="ARBA" id="ARBA00022679"/>
    </source>
</evidence>
<evidence type="ECO:0000256" key="6">
    <source>
        <dbReference type="ARBA" id="ARBA00022741"/>
    </source>
</evidence>
<evidence type="ECO:0000256" key="12">
    <source>
        <dbReference type="ARBA" id="ARBA00023221"/>
    </source>
</evidence>
<dbReference type="GO" id="GO:0072686">
    <property type="term" value="C:mitotic spindle"/>
    <property type="evidence" value="ECO:0007669"/>
    <property type="project" value="InterPro"/>
</dbReference>
<evidence type="ECO:0000256" key="15">
    <source>
        <dbReference type="ARBA" id="ARBA00049538"/>
    </source>
</evidence>
<feature type="region of interest" description="Disordered" evidence="16">
    <location>
        <begin position="140"/>
        <end position="195"/>
    </location>
</feature>
<evidence type="ECO:0000259" key="18">
    <source>
        <dbReference type="Pfam" id="PF08544"/>
    </source>
</evidence>
<evidence type="ECO:0000259" key="17">
    <source>
        <dbReference type="Pfam" id="PF00288"/>
    </source>
</evidence>
<sequence>MDPPNLGALDLSDSDTDADALFDTPAARKTKKTKDAESDTEGAASGKTRAKESHYTAEEAREATLRRELESIRNVNKVIEGVIESLQKAKDNMATWTRILSQTEHNQRLILNPQWQGASQDLIDIEEEETYRQQAAHRRAAEEQARREAAARKIEEERRRAEAAPRAGTRARGRGVRPRGASTSSQGNYVGVGGQAGRGNISPTIDLFVNMEVPTASTLRDIYPEDALPVETKRWESLLAKFNDLYGKQADFVARSPGRVNIIGEHIDYSLYEVLPMAITADFIMAVAVRPSDEKPRVRIANLNSEKFPTREFDIPEGEIPIDATEHEWTNYFKSGLKGVSQLLQKKRGKFTSVGMDIVCDGTVPSGGGLSSSASVVCTSALAVLNANGEQKIDKTELCELAIVSERAVGVNSGGMDQAASVFSLRGSALYVSFKPSLNCTNIEFPQTEPELAFVTAQSFVAADKHVTAPVCYNLRVVECTLAAVFLAKAFGLKKDLPTDSSPLGVSLRGFHDTYFEDKESVADNTKISVSEFETQLTKLIQHTEDYLPQEDGYTREQICGLLGISVDELNQRYMSKFPVRAEKFMLRQRALHVFTEALRVIKFRSLLASPPSKGKEYLQSLGDLMNTTQDSCREIYDCSCPELDELCDLARSAGSCGSRLTGAGWGGCSVHLVPKDKVEAVKKAWVEKYYKKKFPDITDEKLAQAIVVSEPGSGSMIFKVTGEKLA</sequence>
<dbReference type="Proteomes" id="UP000249619">
    <property type="component" value="Unassembled WGS sequence"/>
</dbReference>
<evidence type="ECO:0000259" key="19">
    <source>
        <dbReference type="Pfam" id="PF10509"/>
    </source>
</evidence>
<evidence type="ECO:0000256" key="8">
    <source>
        <dbReference type="ARBA" id="ARBA00022840"/>
    </source>
</evidence>
<dbReference type="InterPro" id="IPR019741">
    <property type="entry name" value="Galactokinase_CS"/>
</dbReference>
<dbReference type="GO" id="GO:0005524">
    <property type="term" value="F:ATP binding"/>
    <property type="evidence" value="ECO:0007669"/>
    <property type="project" value="UniProtKB-KW"/>
</dbReference>
<dbReference type="Gene3D" id="3.30.70.3170">
    <property type="match status" value="1"/>
</dbReference>
<dbReference type="AlphaFoldDB" id="A0A364NCR1"/>
<dbReference type="Pfam" id="PF08544">
    <property type="entry name" value="GHMP_kinases_C"/>
    <property type="match status" value="1"/>
</dbReference>
<keyword evidence="9" id="KW-0752">Steroid biosynthesis</keyword>
<dbReference type="Gene3D" id="1.20.1440.340">
    <property type="match status" value="1"/>
</dbReference>
<dbReference type="UniPathway" id="UPA00214"/>
<accession>A0A364NCR1</accession>
<dbReference type="GO" id="GO:0016126">
    <property type="term" value="P:sterol biosynthetic process"/>
    <property type="evidence" value="ECO:0007669"/>
    <property type="project" value="UniProtKB-KW"/>
</dbReference>
<comment type="similarity">
    <text evidence="2">Belongs to the GHMP kinase family. GalK subfamily.</text>
</comment>
<evidence type="ECO:0000256" key="7">
    <source>
        <dbReference type="ARBA" id="ARBA00022777"/>
    </source>
</evidence>
<protein>
    <recommendedName>
        <fullName evidence="4">Galactokinase</fullName>
        <ecNumber evidence="3">2.7.1.6</ecNumber>
    </recommendedName>
    <alternativeName>
        <fullName evidence="14">Galactose kinase</fullName>
    </alternativeName>
</protein>
<dbReference type="InterPro" id="IPR006203">
    <property type="entry name" value="GHMP_knse_ATP-bd_CS"/>
</dbReference>
<keyword evidence="13" id="KW-0119">Carbohydrate metabolism</keyword>
<feature type="compositionally biased region" description="Basic and acidic residues" evidence="16">
    <location>
        <begin position="140"/>
        <end position="163"/>
    </location>
</feature>
<dbReference type="PROSITE" id="PS00627">
    <property type="entry name" value="GHMP_KINASES_ATP"/>
    <property type="match status" value="1"/>
</dbReference>
<dbReference type="Pfam" id="PF00288">
    <property type="entry name" value="GHMP_kinases_N"/>
    <property type="match status" value="1"/>
</dbReference>
<dbReference type="GO" id="GO:0000411">
    <property type="term" value="P:positive regulation of transcription by galactose"/>
    <property type="evidence" value="ECO:0007669"/>
    <property type="project" value="UniProtKB-ARBA"/>
</dbReference>
<dbReference type="InterPro" id="IPR006204">
    <property type="entry name" value="GHMP_kinase_N_dom"/>
</dbReference>
<dbReference type="GO" id="GO:0006012">
    <property type="term" value="P:galactose metabolic process"/>
    <property type="evidence" value="ECO:0007669"/>
    <property type="project" value="UniProtKB-UniPathway"/>
</dbReference>
<dbReference type="InterPro" id="IPR014721">
    <property type="entry name" value="Ribsml_uS5_D2-typ_fold_subgr"/>
</dbReference>
<organism evidence="20 21">
    <name type="scientific">Stemphylium lycopersici</name>
    <name type="common">Tomato gray leaf spot disease fungus</name>
    <name type="synonym">Thyrospora lycopersici</name>
    <dbReference type="NCBI Taxonomy" id="183478"/>
    <lineage>
        <taxon>Eukaryota</taxon>
        <taxon>Fungi</taxon>
        <taxon>Dikarya</taxon>
        <taxon>Ascomycota</taxon>
        <taxon>Pezizomycotina</taxon>
        <taxon>Dothideomycetes</taxon>
        <taxon>Pleosporomycetidae</taxon>
        <taxon>Pleosporales</taxon>
        <taxon>Pleosporineae</taxon>
        <taxon>Pleosporaceae</taxon>
        <taxon>Stemphylium</taxon>
    </lineage>
</organism>
<dbReference type="FunFam" id="3.30.230.10:FF:000056">
    <property type="entry name" value="GAL1p Galactokinase"/>
    <property type="match status" value="1"/>
</dbReference>
<feature type="domain" description="GHMP kinase N-terminal" evidence="17">
    <location>
        <begin position="338"/>
        <end position="423"/>
    </location>
</feature>
<dbReference type="PRINTS" id="PR00473">
    <property type="entry name" value="GALCTOKINASE"/>
</dbReference>
<dbReference type="InterPro" id="IPR019539">
    <property type="entry name" value="GalKase_N"/>
</dbReference>
<evidence type="ECO:0000256" key="9">
    <source>
        <dbReference type="ARBA" id="ARBA00023011"/>
    </source>
</evidence>
<dbReference type="GO" id="GO:0042729">
    <property type="term" value="C:DASH complex"/>
    <property type="evidence" value="ECO:0007669"/>
    <property type="project" value="InterPro"/>
</dbReference>
<feature type="compositionally biased region" description="Basic and acidic residues" evidence="16">
    <location>
        <begin position="49"/>
        <end position="59"/>
    </location>
</feature>
<dbReference type="SUPFAM" id="SSF55060">
    <property type="entry name" value="GHMP Kinase, C-terminal domain"/>
    <property type="match status" value="1"/>
</dbReference>
<comment type="pathway">
    <text evidence="1">Carbohydrate metabolism; galactose metabolism.</text>
</comment>
<dbReference type="SUPFAM" id="SSF54211">
    <property type="entry name" value="Ribosomal protein S5 domain 2-like"/>
    <property type="match status" value="1"/>
</dbReference>
<keyword evidence="10" id="KW-0299">Galactose metabolism</keyword>
<evidence type="ECO:0000256" key="4">
    <source>
        <dbReference type="ARBA" id="ARBA00019487"/>
    </source>
</evidence>
<dbReference type="PANTHER" id="PTHR10457">
    <property type="entry name" value="MEVALONATE KINASE/GALACTOKINASE"/>
    <property type="match status" value="1"/>
</dbReference>
<dbReference type="InterPro" id="IPR013750">
    <property type="entry name" value="GHMP_kinase_C_dom"/>
</dbReference>
<comment type="caution">
    <text evidence="20">The sequence shown here is derived from an EMBL/GenBank/DDBJ whole genome shotgun (WGS) entry which is preliminary data.</text>
</comment>
<dbReference type="GO" id="GO:0005829">
    <property type="term" value="C:cytosol"/>
    <property type="evidence" value="ECO:0007669"/>
    <property type="project" value="TreeGrafter"/>
</dbReference>
<dbReference type="InterPro" id="IPR013960">
    <property type="entry name" value="DASH_Duo1"/>
</dbReference>
<keyword evidence="12" id="KW-0753">Steroid metabolism</keyword>
<evidence type="ECO:0000256" key="3">
    <source>
        <dbReference type="ARBA" id="ARBA00012315"/>
    </source>
</evidence>
<keyword evidence="9" id="KW-0756">Sterol biosynthesis</keyword>
<dbReference type="PRINTS" id="PR00959">
    <property type="entry name" value="MEVGALKINASE"/>
</dbReference>
<proteinExistence type="inferred from homology"/>
<dbReference type="PROSITE" id="PS00106">
    <property type="entry name" value="GALACTOKINASE"/>
    <property type="match status" value="1"/>
</dbReference>
<evidence type="ECO:0000256" key="2">
    <source>
        <dbReference type="ARBA" id="ARBA00006566"/>
    </source>
</evidence>
<dbReference type="Pfam" id="PF10509">
    <property type="entry name" value="GalKase_gal_bdg"/>
    <property type="match status" value="1"/>
</dbReference>
<evidence type="ECO:0000256" key="1">
    <source>
        <dbReference type="ARBA" id="ARBA00004947"/>
    </source>
</evidence>
<keyword evidence="5 20" id="KW-0808">Transferase</keyword>
<dbReference type="Pfam" id="PF08651">
    <property type="entry name" value="DASH_Duo1"/>
    <property type="match status" value="1"/>
</dbReference>
<keyword evidence="7 20" id="KW-0418">Kinase</keyword>
<feature type="region of interest" description="Disordered" evidence="16">
    <location>
        <begin position="1"/>
        <end position="59"/>
    </location>
</feature>
<dbReference type="OrthoDB" id="187738at2759"/>
<keyword evidence="12" id="KW-0443">Lipid metabolism</keyword>
<keyword evidence="8" id="KW-0067">ATP-binding</keyword>
<dbReference type="InterPro" id="IPR000705">
    <property type="entry name" value="Galactokinase"/>
</dbReference>
<dbReference type="EC" id="2.7.1.6" evidence="3"/>
<dbReference type="GO" id="GO:0004335">
    <property type="term" value="F:galactokinase activity"/>
    <property type="evidence" value="ECO:0007669"/>
    <property type="project" value="UniProtKB-EC"/>
</dbReference>